<dbReference type="PROSITE" id="PS50022">
    <property type="entry name" value="FA58C_3"/>
    <property type="match status" value="1"/>
</dbReference>
<feature type="chain" id="PRO_5045456843" evidence="1">
    <location>
        <begin position="21"/>
        <end position="906"/>
    </location>
</feature>
<dbReference type="Proteomes" id="UP001596113">
    <property type="component" value="Unassembled WGS sequence"/>
</dbReference>
<keyword evidence="1" id="KW-0732">Signal</keyword>
<protein>
    <submittedName>
        <fullName evidence="3">Discoidin domain-containing protein</fullName>
    </submittedName>
</protein>
<feature type="signal peptide" evidence="1">
    <location>
        <begin position="1"/>
        <end position="20"/>
    </location>
</feature>
<dbReference type="InterPro" id="IPR008979">
    <property type="entry name" value="Galactose-bd-like_sf"/>
</dbReference>
<dbReference type="EMBL" id="JBHSMI010000067">
    <property type="protein sequence ID" value="MFC5407443.1"/>
    <property type="molecule type" value="Genomic_DNA"/>
</dbReference>
<sequence length="906" mass="98442">MKKRRLGACLSAVVVAGTVAGGSAGSAAGIGTFEIGGFWQPPITVGGDFNTNANWADIAAAHFDSMVGVRQPKGVNINKALNETGIAYSSANNVKLLVTDSNIFDFKSYTPADYAALNAAVTPYLNDSRVKGLALRDEPSEWESEGFANSYKYIKSLKPSLEVYMNFYDDDLDYYEPGKLVLSNSASRGDGSYVSSTNAIGQTFKVPANMSYLDGIDMFIDMSQCSSSETLTLKLWNSSAKTSLLGQASVTGWTPAETRDNAKFPYFPVHATVTPGSTYYMELTHNGGGDNSVGWVIRSNANTYADGAAYEAGTAKAYDFFFRLYTKRDNYGTPFENHWDDWLNMSGADYILHDTYPFWGGTQDNPNYFKYAETVRDRGLANDVVYGAFLQSIQVANSAGVAYIRDPNMNMMRWNVYSYLTYGFKKLNWFTYWRPDDGDEYFSKSPVDADGTKLIKYGQVQTLNAEMKNLGNTLKNLTSRRVYHTGNTLPDGARGVPSNFFVKPADLTQPMIIGYFTDPSGRSYVMLTNRDYNNSKTLDFNFSTKPSAITEVSKTTGAEVSLVQGTYSSGTGVLNITLLPGEGRLFALPTGFKPYTNLAALASVTATSSYEGTADGWALTRINDDLRNSSPFAAGLSGSSNGWSSDSNKSVNHTESVTLDLGVSQTVSEVDLYPRNDAASNTTNYLGKGFPLDFTIQVATNAGGPWTTVSTQTNYSLNGNSVQPFTFSPQTARYIKVEGTNLRRITDEAGQPYRMQLAEIEAYASAQPTANLIGNPNFESAVKGPWYIEWHPANAGIEANYPHASMYDGYIWPTSGGDVAISQNITAPATKSYTLTVYCAANTGSIYLGVDVGGTQFGQANITANVGYAPYTITFSATAGQTIKVWYYGNSTASGGWATIDDVVLK</sequence>
<evidence type="ECO:0000313" key="3">
    <source>
        <dbReference type="EMBL" id="MFC5407443.1"/>
    </source>
</evidence>
<dbReference type="SUPFAM" id="SSF49785">
    <property type="entry name" value="Galactose-binding domain-like"/>
    <property type="match status" value="1"/>
</dbReference>
<dbReference type="InterPro" id="IPR000421">
    <property type="entry name" value="FA58C"/>
</dbReference>
<dbReference type="Gene3D" id="3.20.20.80">
    <property type="entry name" value="Glycosidases"/>
    <property type="match status" value="1"/>
</dbReference>
<proteinExistence type="predicted"/>
<reference evidence="4" key="1">
    <citation type="journal article" date="2019" name="Int. J. Syst. Evol. Microbiol.">
        <title>The Global Catalogue of Microorganisms (GCM) 10K type strain sequencing project: providing services to taxonomists for standard genome sequencing and annotation.</title>
        <authorList>
            <consortium name="The Broad Institute Genomics Platform"/>
            <consortium name="The Broad Institute Genome Sequencing Center for Infectious Disease"/>
            <person name="Wu L."/>
            <person name="Ma J."/>
        </authorList>
    </citation>
    <scope>NUCLEOTIDE SEQUENCE [LARGE SCALE GENOMIC DNA]</scope>
    <source>
        <strain evidence="4">CGMCC 1.18575</strain>
    </source>
</reference>
<accession>A0ABW0I2G9</accession>
<evidence type="ECO:0000313" key="4">
    <source>
        <dbReference type="Proteomes" id="UP001596113"/>
    </source>
</evidence>
<comment type="caution">
    <text evidence="3">The sequence shown here is derived from an EMBL/GenBank/DDBJ whole genome shotgun (WGS) entry which is preliminary data.</text>
</comment>
<gene>
    <name evidence="3" type="ORF">ACFPOF_32330</name>
</gene>
<dbReference type="Pfam" id="PF00754">
    <property type="entry name" value="F5_F8_type_C"/>
    <property type="match status" value="1"/>
</dbReference>
<keyword evidence="4" id="KW-1185">Reference proteome</keyword>
<dbReference type="RefSeq" id="WP_378140109.1">
    <property type="nucleotide sequence ID" value="NZ_JBHSMI010000067.1"/>
</dbReference>
<name>A0ABW0I2G9_9BACL</name>
<dbReference type="Gene3D" id="2.60.120.260">
    <property type="entry name" value="Galactose-binding domain-like"/>
    <property type="match status" value="2"/>
</dbReference>
<evidence type="ECO:0000259" key="2">
    <source>
        <dbReference type="PROSITE" id="PS50022"/>
    </source>
</evidence>
<feature type="domain" description="F5/8 type C" evidence="2">
    <location>
        <begin position="602"/>
        <end position="765"/>
    </location>
</feature>
<organism evidence="3 4">
    <name type="scientific">Cohnella soli</name>
    <dbReference type="NCBI Taxonomy" id="425005"/>
    <lineage>
        <taxon>Bacteria</taxon>
        <taxon>Bacillati</taxon>
        <taxon>Bacillota</taxon>
        <taxon>Bacilli</taxon>
        <taxon>Bacillales</taxon>
        <taxon>Paenibacillaceae</taxon>
        <taxon>Cohnella</taxon>
    </lineage>
</organism>
<evidence type="ECO:0000256" key="1">
    <source>
        <dbReference type="SAM" id="SignalP"/>
    </source>
</evidence>